<evidence type="ECO:0000313" key="13">
    <source>
        <dbReference type="EMBL" id="OIQ92890.1"/>
    </source>
</evidence>
<feature type="domain" description="PAS" evidence="11">
    <location>
        <begin position="550"/>
        <end position="591"/>
    </location>
</feature>
<feature type="transmembrane region" description="Helical" evidence="9">
    <location>
        <begin position="387"/>
        <end position="409"/>
    </location>
</feature>
<feature type="domain" description="PAS" evidence="11">
    <location>
        <begin position="668"/>
        <end position="738"/>
    </location>
</feature>
<feature type="domain" description="Histidine kinase" evidence="10">
    <location>
        <begin position="1418"/>
        <end position="1503"/>
    </location>
</feature>
<dbReference type="SUPFAM" id="SSF55785">
    <property type="entry name" value="PYP-like sensor domain (PAS domain)"/>
    <property type="match status" value="4"/>
</dbReference>
<dbReference type="EMBL" id="MLJW01000220">
    <property type="protein sequence ID" value="OIQ92890.1"/>
    <property type="molecule type" value="Genomic_DNA"/>
</dbReference>
<evidence type="ECO:0000256" key="3">
    <source>
        <dbReference type="ARBA" id="ARBA00022553"/>
    </source>
</evidence>
<dbReference type="NCBIfam" id="TIGR00229">
    <property type="entry name" value="sensory_box"/>
    <property type="match status" value="3"/>
</dbReference>
<keyword evidence="8" id="KW-0175">Coiled coil</keyword>
<organism evidence="13">
    <name type="scientific">mine drainage metagenome</name>
    <dbReference type="NCBI Taxonomy" id="410659"/>
    <lineage>
        <taxon>unclassified sequences</taxon>
        <taxon>metagenomes</taxon>
        <taxon>ecological metagenomes</taxon>
    </lineage>
</organism>
<evidence type="ECO:0000256" key="2">
    <source>
        <dbReference type="ARBA" id="ARBA00012438"/>
    </source>
</evidence>
<dbReference type="GO" id="GO:0005524">
    <property type="term" value="F:ATP binding"/>
    <property type="evidence" value="ECO:0007669"/>
    <property type="project" value="UniProtKB-KW"/>
</dbReference>
<dbReference type="GO" id="GO:0046983">
    <property type="term" value="F:protein dimerization activity"/>
    <property type="evidence" value="ECO:0007669"/>
    <property type="project" value="InterPro"/>
</dbReference>
<keyword evidence="9" id="KW-0812">Transmembrane</keyword>
<dbReference type="Gene3D" id="3.30.450.40">
    <property type="match status" value="2"/>
</dbReference>
<feature type="transmembrane region" description="Helical" evidence="9">
    <location>
        <begin position="12"/>
        <end position="33"/>
    </location>
</feature>
<accession>A0A1J5RC33</accession>
<dbReference type="PROSITE" id="PS50109">
    <property type="entry name" value="HIS_KIN"/>
    <property type="match status" value="1"/>
</dbReference>
<proteinExistence type="predicted"/>
<dbReference type="InterPro" id="IPR011712">
    <property type="entry name" value="Sig_transdc_His_kin_sub3_dim/P"/>
</dbReference>
<dbReference type="Pfam" id="PF07730">
    <property type="entry name" value="HisKA_3"/>
    <property type="match status" value="1"/>
</dbReference>
<dbReference type="InterPro" id="IPR029016">
    <property type="entry name" value="GAF-like_dom_sf"/>
</dbReference>
<keyword evidence="9" id="KW-0472">Membrane</keyword>
<feature type="domain" description="PAS" evidence="11">
    <location>
        <begin position="967"/>
        <end position="1013"/>
    </location>
</feature>
<evidence type="ECO:0000256" key="4">
    <source>
        <dbReference type="ARBA" id="ARBA00022679"/>
    </source>
</evidence>
<feature type="coiled-coil region" evidence="8">
    <location>
        <begin position="1278"/>
        <end position="1305"/>
    </location>
</feature>
<keyword evidence="7" id="KW-0067">ATP-binding</keyword>
<dbReference type="SUPFAM" id="SSF55781">
    <property type="entry name" value="GAF domain-like"/>
    <property type="match status" value="2"/>
</dbReference>
<feature type="transmembrane region" description="Helical" evidence="9">
    <location>
        <begin position="173"/>
        <end position="195"/>
    </location>
</feature>
<evidence type="ECO:0000259" key="12">
    <source>
        <dbReference type="PROSITE" id="PS50113"/>
    </source>
</evidence>
<dbReference type="Gene3D" id="3.30.565.10">
    <property type="entry name" value="Histidine kinase-like ATPase, C-terminal domain"/>
    <property type="match status" value="1"/>
</dbReference>
<dbReference type="SMART" id="SM00086">
    <property type="entry name" value="PAC"/>
    <property type="match status" value="3"/>
</dbReference>
<evidence type="ECO:0000259" key="10">
    <source>
        <dbReference type="PROSITE" id="PS50109"/>
    </source>
</evidence>
<dbReference type="CDD" id="cd00130">
    <property type="entry name" value="PAS"/>
    <property type="match status" value="2"/>
</dbReference>
<dbReference type="InterPro" id="IPR050482">
    <property type="entry name" value="Sensor_HK_TwoCompSys"/>
</dbReference>
<dbReference type="InterPro" id="IPR001610">
    <property type="entry name" value="PAC"/>
</dbReference>
<dbReference type="Gene3D" id="3.30.450.20">
    <property type="entry name" value="PAS domain"/>
    <property type="match status" value="4"/>
</dbReference>
<dbReference type="InterPro" id="IPR013655">
    <property type="entry name" value="PAS_fold_3"/>
</dbReference>
<evidence type="ECO:0000256" key="6">
    <source>
        <dbReference type="ARBA" id="ARBA00022777"/>
    </source>
</evidence>
<dbReference type="CDD" id="cd16917">
    <property type="entry name" value="HATPase_UhpB-NarQ-NarX-like"/>
    <property type="match status" value="1"/>
</dbReference>
<dbReference type="Pfam" id="PF13426">
    <property type="entry name" value="PAS_9"/>
    <property type="match status" value="2"/>
</dbReference>
<keyword evidence="9" id="KW-1133">Transmembrane helix</keyword>
<dbReference type="InterPro" id="IPR005467">
    <property type="entry name" value="His_kinase_dom"/>
</dbReference>
<dbReference type="InterPro" id="IPR003018">
    <property type="entry name" value="GAF"/>
</dbReference>
<dbReference type="Pfam" id="PF13185">
    <property type="entry name" value="GAF_2"/>
    <property type="match status" value="1"/>
</dbReference>
<evidence type="ECO:0000256" key="1">
    <source>
        <dbReference type="ARBA" id="ARBA00000085"/>
    </source>
</evidence>
<evidence type="ECO:0000256" key="5">
    <source>
        <dbReference type="ARBA" id="ARBA00022741"/>
    </source>
</evidence>
<evidence type="ECO:0000256" key="7">
    <source>
        <dbReference type="ARBA" id="ARBA00022840"/>
    </source>
</evidence>
<dbReference type="Pfam" id="PF08447">
    <property type="entry name" value="PAS_3"/>
    <property type="match status" value="1"/>
</dbReference>
<dbReference type="GO" id="GO:0016020">
    <property type="term" value="C:membrane"/>
    <property type="evidence" value="ECO:0007669"/>
    <property type="project" value="InterPro"/>
</dbReference>
<reference evidence="13" key="1">
    <citation type="submission" date="2016-10" db="EMBL/GenBank/DDBJ databases">
        <title>Sequence of Gallionella enrichment culture.</title>
        <authorList>
            <person name="Poehlein A."/>
            <person name="Muehling M."/>
            <person name="Daniel R."/>
        </authorList>
    </citation>
    <scope>NUCLEOTIDE SEQUENCE</scope>
</reference>
<comment type="catalytic activity">
    <reaction evidence="1">
        <text>ATP + protein L-histidine = ADP + protein N-phospho-L-histidine.</text>
        <dbReference type="EC" id="2.7.13.3"/>
    </reaction>
</comment>
<dbReference type="InterPro" id="IPR036890">
    <property type="entry name" value="HATPase_C_sf"/>
</dbReference>
<keyword evidence="5" id="KW-0547">Nucleotide-binding</keyword>
<keyword evidence="3" id="KW-0597">Phosphoprotein</keyword>
<dbReference type="InterPro" id="IPR007891">
    <property type="entry name" value="CHASE3"/>
</dbReference>
<evidence type="ECO:0000256" key="8">
    <source>
        <dbReference type="SAM" id="Coils"/>
    </source>
</evidence>
<feature type="transmembrane region" description="Helical" evidence="9">
    <location>
        <begin position="207"/>
        <end position="228"/>
    </location>
</feature>
<dbReference type="Pfam" id="PF05227">
    <property type="entry name" value="CHASE3"/>
    <property type="match status" value="1"/>
</dbReference>
<sequence length="1503" mass="172289">MKPPSAYISKTISLFIIFFSCIVLAGWMLHIHILTTGFFNGVGMRFNAAICFLLSGIVIYLMDTPVINHSRKTVIAVLSLTISFAGLLTFLQFIFGWNLGIDELLIKDRLTEFHGRMGYLISFDFILTGIIFLLLLNKRKPYFIIQLFLFIIFLNAGFIIVNNYVGYSFFYNILYLNHTAYLAPIFLILLVIAVINNKQCDDMKFPFSRTLIGFFITLIVLIVLILYADFVNSKKRSESNKLIENTRDIILISQQLKTQIIDLQNKSKGYIIVAKKEYIPEFISIKKSIDSSLNQLLIRSTDNVHQKIHIDSINAITDRFIINHDSLINIRRTKGFESARRAFLNEKDNLMINEINSIFSIFNQEENEILIKRKIANEVFITNTSKIIFLFSILFFLLIITMIIAILNYQKIRNNKEKTIQQNLSLTNAVFESIQNGILVVDHKGAVVKVNDTFTKMWHIPEEISRSADDKKLLDFILDQLLEPDKFISKVTELYNHPAEESFDEIYFKDGRVFERISKPMFVGDETFGRIWSFLDITERNKAEEEKTYQLLHYKMLMQTSQDAIHILNKKGKLVEYNEAFIKHLGYTEEETSKLFVWDWNTQWNKEELLKILSDAKEDALSFETTHKLKDGTIRNVNIMLHKFSEQGEDFYYSSARDITQRKKAEVEREQFFKFFNISSDLMVIADPNGCFLKINPAGLILLGYSEEELLSKPFLDFVHPDDRQPTLDEMARQIKTGNSMNFENRYLCKDGGSKILSWQANYVAEEGITYATARDITENKLIEERIKKTNRINEFIGQTNELILLAKNEDEIYKGISKIAVETGNFVFSWIGIVDTKTKTIKPFAWAGNEDGYLKNVSISTEDIPSGNGPTGIAYRHANYYYCNDIANDPVMENWRDVAIKRGYFSSVAFPLRIDSKVVSVITMYAGKANFFTEEELQLLEGVTKNISYALNAISNRKKREETETQLQKLTQAVEQSSTSIVITNLEAEIEYVNPAFTKLTGYGIEEVIGKNPRILQSGITPTSVYPELWKNLTSKTPWHGELCNRKKNGEFYWEQAVISPIVNEQGEITNYVAVKENITEKKKAENNQILTNKILQVLNSDINLHDLIATVLKLIQEETKFSAIGLRLKEGNDFPYFEQIGFKNSFLRTENQLIARDKNKNVCLDKDGKPFLECTCGMVLSEKINHSNPLLTKAGSFYTNNSFPFLELPSDQDPRLHPRNNCIHFGYGSVAIIPVRANDVTIGTLQLNDKEINAFTEETINYFETICVNIGNMFLRKQLEHELQKSNTELRTLSNHLQTIREEERSDIAKEIHDELSQNLVAISINAAHLKNKINDPAVQAIINEQIEIANNVVKTSKTLFNSLHPSMLDELGLEAAIKWYAKTKLKSSKIQLEFRTNINVGNENISKEINLGFFRIYQETLSNILRHANATRVSVELHKTKEYLSMRISDNGSGFDTDKIDTLHHHGILGIRERALAMGGEFTINSVVGEGTTIQVKVKI</sequence>
<dbReference type="InterPro" id="IPR035965">
    <property type="entry name" value="PAS-like_dom_sf"/>
</dbReference>
<feature type="transmembrane region" description="Helical" evidence="9">
    <location>
        <begin position="74"/>
        <end position="97"/>
    </location>
</feature>
<dbReference type="PROSITE" id="PS50112">
    <property type="entry name" value="PAS"/>
    <property type="match status" value="3"/>
</dbReference>
<dbReference type="PANTHER" id="PTHR24421:SF10">
    <property type="entry name" value="NITRATE_NITRITE SENSOR PROTEIN NARQ"/>
    <property type="match status" value="1"/>
</dbReference>
<dbReference type="InterPro" id="IPR000700">
    <property type="entry name" value="PAS-assoc_C"/>
</dbReference>
<dbReference type="PANTHER" id="PTHR24421">
    <property type="entry name" value="NITRATE/NITRITE SENSOR PROTEIN NARX-RELATED"/>
    <property type="match status" value="1"/>
</dbReference>
<keyword evidence="4" id="KW-0808">Transferase</keyword>
<dbReference type="InterPro" id="IPR003594">
    <property type="entry name" value="HATPase_dom"/>
</dbReference>
<feature type="transmembrane region" description="Helical" evidence="9">
    <location>
        <begin position="143"/>
        <end position="161"/>
    </location>
</feature>
<dbReference type="Gene3D" id="1.20.5.1930">
    <property type="match status" value="1"/>
</dbReference>
<name>A0A1J5RC33_9ZZZZ</name>
<dbReference type="SMART" id="SM00091">
    <property type="entry name" value="PAS"/>
    <property type="match status" value="4"/>
</dbReference>
<keyword evidence="6" id="KW-0418">Kinase</keyword>
<evidence type="ECO:0000256" key="9">
    <source>
        <dbReference type="SAM" id="Phobius"/>
    </source>
</evidence>
<dbReference type="PROSITE" id="PS51257">
    <property type="entry name" value="PROKAR_LIPOPROTEIN"/>
    <property type="match status" value="1"/>
</dbReference>
<feature type="transmembrane region" description="Helical" evidence="9">
    <location>
        <begin position="45"/>
        <end position="62"/>
    </location>
</feature>
<dbReference type="GO" id="GO:0000155">
    <property type="term" value="F:phosphorelay sensor kinase activity"/>
    <property type="evidence" value="ECO:0007669"/>
    <property type="project" value="InterPro"/>
</dbReference>
<comment type="caution">
    <text evidence="13">The sequence shown here is derived from an EMBL/GenBank/DDBJ whole genome shotgun (WGS) entry which is preliminary data.</text>
</comment>
<dbReference type="InterPro" id="IPR000014">
    <property type="entry name" value="PAS"/>
</dbReference>
<dbReference type="PROSITE" id="PS50113">
    <property type="entry name" value="PAC"/>
    <property type="match status" value="1"/>
</dbReference>
<gene>
    <name evidence="13" type="primary">nifL_9</name>
    <name evidence="13" type="ORF">GALL_251850</name>
</gene>
<feature type="domain" description="PAC" evidence="12">
    <location>
        <begin position="1040"/>
        <end position="1092"/>
    </location>
</feature>
<protein>
    <recommendedName>
        <fullName evidence="2">histidine kinase</fullName>
        <ecNumber evidence="2">2.7.13.3</ecNumber>
    </recommendedName>
</protein>
<dbReference type="EC" id="2.7.13.3" evidence="2"/>
<dbReference type="Pfam" id="PF02518">
    <property type="entry name" value="HATPase_c"/>
    <property type="match status" value="1"/>
</dbReference>
<dbReference type="Pfam" id="PF12860">
    <property type="entry name" value="PAS_7"/>
    <property type="match status" value="1"/>
</dbReference>
<evidence type="ECO:0000259" key="11">
    <source>
        <dbReference type="PROSITE" id="PS50112"/>
    </source>
</evidence>
<dbReference type="SUPFAM" id="SSF55874">
    <property type="entry name" value="ATPase domain of HSP90 chaperone/DNA topoisomerase II/histidine kinase"/>
    <property type="match status" value="1"/>
</dbReference>